<evidence type="ECO:0000313" key="2">
    <source>
        <dbReference type="Proteomes" id="UP000187203"/>
    </source>
</evidence>
<dbReference type="EMBL" id="AWUE01010142">
    <property type="protein sequence ID" value="OMP11891.1"/>
    <property type="molecule type" value="Genomic_DNA"/>
</dbReference>
<protein>
    <submittedName>
        <fullName evidence="1">Uncharacterized protein</fullName>
    </submittedName>
</protein>
<dbReference type="AlphaFoldDB" id="A0A1R3KXS5"/>
<accession>A0A1R3KXS5</accession>
<proteinExistence type="predicted"/>
<evidence type="ECO:0000313" key="1">
    <source>
        <dbReference type="EMBL" id="OMP11891.1"/>
    </source>
</evidence>
<sequence>MADNQEWFLTSFKPGFWLAAGKVPTLENAVNAEREEKASFS</sequence>
<reference evidence="2" key="1">
    <citation type="submission" date="2013-09" db="EMBL/GenBank/DDBJ databases">
        <title>Corchorus olitorius genome sequencing.</title>
        <authorList>
            <person name="Alam M."/>
            <person name="Haque M.S."/>
            <person name="Islam M.S."/>
            <person name="Emdad E.M."/>
            <person name="Islam M.M."/>
            <person name="Ahmed B."/>
            <person name="Halim A."/>
            <person name="Hossen Q.M.M."/>
            <person name="Hossain M.Z."/>
            <person name="Ahmed R."/>
            <person name="Khan M.M."/>
            <person name="Islam R."/>
            <person name="Rashid M.M."/>
            <person name="Khan S.A."/>
            <person name="Rahman M.S."/>
            <person name="Alam M."/>
            <person name="Yahiya A.S."/>
            <person name="Khan M.S."/>
            <person name="Azam M.S."/>
            <person name="Haque T."/>
            <person name="Lashkar M.Z.H."/>
            <person name="Akhand A.I."/>
            <person name="Morshed G."/>
            <person name="Roy S."/>
            <person name="Uddin K.S."/>
            <person name="Rabeya T."/>
            <person name="Hossain A.S."/>
            <person name="Chowdhury A."/>
            <person name="Snigdha A.R."/>
            <person name="Mortoza M.S."/>
            <person name="Matin S.A."/>
            <person name="Hoque S.M.E."/>
            <person name="Islam M.K."/>
            <person name="Roy D.K."/>
            <person name="Haider R."/>
            <person name="Moosa M.M."/>
            <person name="Elias S.M."/>
            <person name="Hasan A.M."/>
            <person name="Jahan S."/>
            <person name="Shafiuddin M."/>
            <person name="Mahmood N."/>
            <person name="Shommy N.S."/>
        </authorList>
    </citation>
    <scope>NUCLEOTIDE SEQUENCE [LARGE SCALE GENOMIC DNA]</scope>
    <source>
        <strain evidence="2">cv. O-4</strain>
    </source>
</reference>
<organism evidence="1 2">
    <name type="scientific">Corchorus olitorius</name>
    <dbReference type="NCBI Taxonomy" id="93759"/>
    <lineage>
        <taxon>Eukaryota</taxon>
        <taxon>Viridiplantae</taxon>
        <taxon>Streptophyta</taxon>
        <taxon>Embryophyta</taxon>
        <taxon>Tracheophyta</taxon>
        <taxon>Spermatophyta</taxon>
        <taxon>Magnoliopsida</taxon>
        <taxon>eudicotyledons</taxon>
        <taxon>Gunneridae</taxon>
        <taxon>Pentapetalae</taxon>
        <taxon>rosids</taxon>
        <taxon>malvids</taxon>
        <taxon>Malvales</taxon>
        <taxon>Malvaceae</taxon>
        <taxon>Grewioideae</taxon>
        <taxon>Apeibeae</taxon>
        <taxon>Corchorus</taxon>
    </lineage>
</organism>
<dbReference type="Proteomes" id="UP000187203">
    <property type="component" value="Unassembled WGS sequence"/>
</dbReference>
<gene>
    <name evidence="1" type="ORF">COLO4_03617</name>
</gene>
<name>A0A1R3KXS5_9ROSI</name>
<keyword evidence="2" id="KW-1185">Reference proteome</keyword>
<comment type="caution">
    <text evidence="1">The sequence shown here is derived from an EMBL/GenBank/DDBJ whole genome shotgun (WGS) entry which is preliminary data.</text>
</comment>